<sequence length="157" mass="16717">MIDLWPIVVDAFWSGIAATGFAILFNVPRRALIYCALLGALGHATRTFMMHQFGLGIALATLIGALSIGFLAKLLAHRLKIPSMIFGVSAAIPMVPGVFAYQTMIGLLELVSLEPEQGQYILTEVAVNAVRTGAILAALGLGITTPAFLLERKKPVV</sequence>
<keyword evidence="3" id="KW-0997">Cell inner membrane</keyword>
<dbReference type="EMBL" id="CP062983">
    <property type="protein sequence ID" value="QPC81990.1"/>
    <property type="molecule type" value="Genomic_DNA"/>
</dbReference>
<feature type="transmembrane region" description="Helical" evidence="8">
    <location>
        <begin position="6"/>
        <end position="24"/>
    </location>
</feature>
<name>A0A7S8ICX8_9CHLR</name>
<feature type="transmembrane region" description="Helical" evidence="8">
    <location>
        <begin position="55"/>
        <end position="72"/>
    </location>
</feature>
<dbReference type="PANTHER" id="PTHR34390:SF1">
    <property type="entry name" value="SUCCINATE TRANSPORTER SUBUNIT YJJB-RELATED"/>
    <property type="match status" value="1"/>
</dbReference>
<evidence type="ECO:0000259" key="9">
    <source>
        <dbReference type="Pfam" id="PF12821"/>
    </source>
</evidence>
<evidence type="ECO:0000256" key="6">
    <source>
        <dbReference type="ARBA" id="ARBA00023136"/>
    </source>
</evidence>
<dbReference type="Pfam" id="PF12821">
    <property type="entry name" value="ThrE_2"/>
    <property type="match status" value="1"/>
</dbReference>
<evidence type="ECO:0000256" key="8">
    <source>
        <dbReference type="SAM" id="Phobius"/>
    </source>
</evidence>
<keyword evidence="2" id="KW-1003">Cell membrane</keyword>
<evidence type="ECO:0000256" key="5">
    <source>
        <dbReference type="ARBA" id="ARBA00022989"/>
    </source>
</evidence>
<reference evidence="10 11" key="1">
    <citation type="submission" date="2020-02" db="EMBL/GenBank/DDBJ databases">
        <authorList>
            <person name="Zheng R.K."/>
            <person name="Sun C.M."/>
        </authorList>
    </citation>
    <scope>NUCLEOTIDE SEQUENCE [LARGE SCALE GENOMIC DNA]</scope>
    <source>
        <strain evidence="11">rifampicinis</strain>
    </source>
</reference>
<evidence type="ECO:0000256" key="4">
    <source>
        <dbReference type="ARBA" id="ARBA00022692"/>
    </source>
</evidence>
<dbReference type="Proteomes" id="UP000594468">
    <property type="component" value="Chromosome"/>
</dbReference>
<dbReference type="InterPro" id="IPR024528">
    <property type="entry name" value="ThrE_2"/>
</dbReference>
<keyword evidence="6 8" id="KW-0472">Membrane</keyword>
<keyword evidence="11" id="KW-1185">Reference proteome</keyword>
<evidence type="ECO:0000313" key="11">
    <source>
        <dbReference type="Proteomes" id="UP000594468"/>
    </source>
</evidence>
<gene>
    <name evidence="10" type="ORF">G4Y79_20220</name>
</gene>
<keyword evidence="4 8" id="KW-0812">Transmembrane</keyword>
<feature type="transmembrane region" description="Helical" evidence="8">
    <location>
        <begin position="84"/>
        <end position="108"/>
    </location>
</feature>
<organism evidence="10 11">
    <name type="scientific">Phototrophicus methaneseepsis</name>
    <dbReference type="NCBI Taxonomy" id="2710758"/>
    <lineage>
        <taxon>Bacteria</taxon>
        <taxon>Bacillati</taxon>
        <taxon>Chloroflexota</taxon>
        <taxon>Candidatus Thermofontia</taxon>
        <taxon>Phototrophicales</taxon>
        <taxon>Phototrophicaceae</taxon>
        <taxon>Phototrophicus</taxon>
    </lineage>
</organism>
<evidence type="ECO:0000256" key="3">
    <source>
        <dbReference type="ARBA" id="ARBA00022519"/>
    </source>
</evidence>
<comment type="similarity">
    <text evidence="7">Belongs to the ThrE exporter (TC 2.A.79) family.</text>
</comment>
<feature type="domain" description="Threonine/Serine exporter ThrE" evidence="9">
    <location>
        <begin position="11"/>
        <end position="147"/>
    </location>
</feature>
<feature type="transmembrane region" description="Helical" evidence="8">
    <location>
        <begin position="128"/>
        <end position="150"/>
    </location>
</feature>
<keyword evidence="5 8" id="KW-1133">Transmembrane helix</keyword>
<accession>A0A7S8ICX8</accession>
<evidence type="ECO:0000313" key="10">
    <source>
        <dbReference type="EMBL" id="QPC81990.1"/>
    </source>
</evidence>
<evidence type="ECO:0000256" key="2">
    <source>
        <dbReference type="ARBA" id="ARBA00022475"/>
    </source>
</evidence>
<dbReference type="PANTHER" id="PTHR34390">
    <property type="entry name" value="UPF0442 PROTEIN YJJB-RELATED"/>
    <property type="match status" value="1"/>
</dbReference>
<evidence type="ECO:0000256" key="1">
    <source>
        <dbReference type="ARBA" id="ARBA00004651"/>
    </source>
</evidence>
<evidence type="ECO:0000256" key="7">
    <source>
        <dbReference type="ARBA" id="ARBA00034125"/>
    </source>
</evidence>
<comment type="subcellular location">
    <subcellularLocation>
        <location evidence="1">Cell membrane</location>
        <topology evidence="1">Multi-pass membrane protein</topology>
    </subcellularLocation>
</comment>
<protein>
    <submittedName>
        <fullName evidence="10">Threonine/serine exporter family protein</fullName>
    </submittedName>
</protein>
<dbReference type="GO" id="GO:0015744">
    <property type="term" value="P:succinate transport"/>
    <property type="evidence" value="ECO:0007669"/>
    <property type="project" value="TreeGrafter"/>
</dbReference>
<proteinExistence type="inferred from homology"/>
<dbReference type="RefSeq" id="WP_195170060.1">
    <property type="nucleotide sequence ID" value="NZ_CP062983.1"/>
</dbReference>
<dbReference type="GO" id="GO:0005886">
    <property type="term" value="C:plasma membrane"/>
    <property type="evidence" value="ECO:0007669"/>
    <property type="project" value="UniProtKB-SubCell"/>
</dbReference>
<dbReference type="KEGG" id="pmet:G4Y79_20220"/>
<dbReference type="AlphaFoldDB" id="A0A7S8ICX8"/>
<feature type="transmembrane region" description="Helical" evidence="8">
    <location>
        <begin position="31"/>
        <end position="49"/>
    </location>
</feature>
<dbReference type="InterPro" id="IPR050539">
    <property type="entry name" value="ThrE_Dicarb/AminoAcid_Exp"/>
</dbReference>